<evidence type="ECO:0000256" key="1">
    <source>
        <dbReference type="SAM" id="Coils"/>
    </source>
</evidence>
<dbReference type="AlphaFoldDB" id="A0A1E1W777"/>
<accession>A0A1E1W777</accession>
<gene>
    <name evidence="2" type="ORF">g.3459</name>
</gene>
<feature type="coiled-coil region" evidence="1">
    <location>
        <begin position="75"/>
        <end position="102"/>
    </location>
</feature>
<reference evidence="2" key="1">
    <citation type="submission" date="2015-09" db="EMBL/GenBank/DDBJ databases">
        <title>De novo assembly of Pectinophora gossypiella (Pink Bollworm) gut transcriptome.</title>
        <authorList>
            <person name="Tassone E.E."/>
        </authorList>
    </citation>
    <scope>NUCLEOTIDE SEQUENCE</scope>
</reference>
<feature type="non-terminal residue" evidence="2">
    <location>
        <position position="118"/>
    </location>
</feature>
<evidence type="ECO:0000313" key="2">
    <source>
        <dbReference type="EMBL" id="JAT82804.1"/>
    </source>
</evidence>
<proteinExistence type="predicted"/>
<organism evidence="2">
    <name type="scientific">Pectinophora gossypiella</name>
    <name type="common">Cotton pink bollworm</name>
    <name type="synonym">Depressaria gossypiella</name>
    <dbReference type="NCBI Taxonomy" id="13191"/>
    <lineage>
        <taxon>Eukaryota</taxon>
        <taxon>Metazoa</taxon>
        <taxon>Ecdysozoa</taxon>
        <taxon>Arthropoda</taxon>
        <taxon>Hexapoda</taxon>
        <taxon>Insecta</taxon>
        <taxon>Pterygota</taxon>
        <taxon>Neoptera</taxon>
        <taxon>Endopterygota</taxon>
        <taxon>Lepidoptera</taxon>
        <taxon>Glossata</taxon>
        <taxon>Ditrysia</taxon>
        <taxon>Gelechioidea</taxon>
        <taxon>Gelechiidae</taxon>
        <taxon>Apatetrinae</taxon>
        <taxon>Pectinophora</taxon>
    </lineage>
</organism>
<keyword evidence="1" id="KW-0175">Coiled coil</keyword>
<dbReference type="EMBL" id="GDQN01008250">
    <property type="protein sequence ID" value="JAT82804.1"/>
    <property type="molecule type" value="Transcribed_RNA"/>
</dbReference>
<sequence length="118" mass="13798">MSDKRSPSKMNTGSHPNLCFLTEEDLLNQVTTRKRKTPEYGIDDITEFRRELTNTLSTYQSDLRHTLAEFQSNMMSSFEELLNKQSENITKLSEEITNIKKEISYIKKSSENQQKEQT</sequence>
<protein>
    <submittedName>
        <fullName evidence="2">Uncharacterized protein</fullName>
    </submittedName>
</protein>
<name>A0A1E1W777_PECGO</name>